<reference evidence="2 3" key="1">
    <citation type="submission" date="2019-05" db="EMBL/GenBank/DDBJ databases">
        <title>Mikania micrantha, genome provides insights into the molecular mechanism of rapid growth.</title>
        <authorList>
            <person name="Liu B."/>
        </authorList>
    </citation>
    <scope>NUCLEOTIDE SEQUENCE [LARGE SCALE GENOMIC DNA]</scope>
    <source>
        <strain evidence="2">NLD-2019</strain>
        <tissue evidence="2">Leaf</tissue>
    </source>
</reference>
<organism evidence="2 3">
    <name type="scientific">Mikania micrantha</name>
    <name type="common">bitter vine</name>
    <dbReference type="NCBI Taxonomy" id="192012"/>
    <lineage>
        <taxon>Eukaryota</taxon>
        <taxon>Viridiplantae</taxon>
        <taxon>Streptophyta</taxon>
        <taxon>Embryophyta</taxon>
        <taxon>Tracheophyta</taxon>
        <taxon>Spermatophyta</taxon>
        <taxon>Magnoliopsida</taxon>
        <taxon>eudicotyledons</taxon>
        <taxon>Gunneridae</taxon>
        <taxon>Pentapetalae</taxon>
        <taxon>asterids</taxon>
        <taxon>campanulids</taxon>
        <taxon>Asterales</taxon>
        <taxon>Asteraceae</taxon>
        <taxon>Asteroideae</taxon>
        <taxon>Heliantheae alliance</taxon>
        <taxon>Eupatorieae</taxon>
        <taxon>Mikania</taxon>
    </lineage>
</organism>
<feature type="region of interest" description="Disordered" evidence="1">
    <location>
        <begin position="49"/>
        <end position="85"/>
    </location>
</feature>
<evidence type="ECO:0000313" key="2">
    <source>
        <dbReference type="EMBL" id="KAD4585041.1"/>
    </source>
</evidence>
<dbReference type="AlphaFoldDB" id="A0A5N6NB12"/>
<comment type="caution">
    <text evidence="2">The sequence shown here is derived from an EMBL/GenBank/DDBJ whole genome shotgun (WGS) entry which is preliminary data.</text>
</comment>
<keyword evidence="3" id="KW-1185">Reference proteome</keyword>
<sequence>MLAPRSTKNEWKFPTTIRVHLATNVCLYKLNWGTWRNMGQLMLYPHGAKETAGETKELEASARTSRQTPAGTEDKTPITDVEETF</sequence>
<evidence type="ECO:0000313" key="3">
    <source>
        <dbReference type="Proteomes" id="UP000326396"/>
    </source>
</evidence>
<name>A0A5N6NB12_9ASTR</name>
<gene>
    <name evidence="2" type="ORF">E3N88_22642</name>
</gene>
<dbReference type="EMBL" id="SZYD01000012">
    <property type="protein sequence ID" value="KAD4585041.1"/>
    <property type="molecule type" value="Genomic_DNA"/>
</dbReference>
<proteinExistence type="predicted"/>
<feature type="compositionally biased region" description="Basic and acidic residues" evidence="1">
    <location>
        <begin position="49"/>
        <end position="60"/>
    </location>
</feature>
<protein>
    <submittedName>
        <fullName evidence="2">Uncharacterized protein</fullName>
    </submittedName>
</protein>
<accession>A0A5N6NB12</accession>
<dbReference type="Proteomes" id="UP000326396">
    <property type="component" value="Linkage Group LG2"/>
</dbReference>
<evidence type="ECO:0000256" key="1">
    <source>
        <dbReference type="SAM" id="MobiDB-lite"/>
    </source>
</evidence>